<dbReference type="GO" id="GO:0015074">
    <property type="term" value="P:DNA integration"/>
    <property type="evidence" value="ECO:0007669"/>
    <property type="project" value="InterPro"/>
</dbReference>
<gene>
    <name evidence="9" type="ORF">OESDEN_16593</name>
</gene>
<dbReference type="Proteomes" id="UP000053660">
    <property type="component" value="Unassembled WGS sequence"/>
</dbReference>
<dbReference type="GO" id="GO:0003676">
    <property type="term" value="F:nucleic acid binding"/>
    <property type="evidence" value="ECO:0007669"/>
    <property type="project" value="InterPro"/>
</dbReference>
<evidence type="ECO:0000259" key="8">
    <source>
        <dbReference type="PROSITE" id="PS50994"/>
    </source>
</evidence>
<dbReference type="EMBL" id="KN572144">
    <property type="protein sequence ID" value="KHJ83706.1"/>
    <property type="molecule type" value="Genomic_DNA"/>
</dbReference>
<dbReference type="Pfam" id="PF17917">
    <property type="entry name" value="RT_RNaseH"/>
    <property type="match status" value="1"/>
</dbReference>
<dbReference type="SUPFAM" id="SSF56672">
    <property type="entry name" value="DNA/RNA polymerases"/>
    <property type="match status" value="1"/>
</dbReference>
<dbReference type="AlphaFoldDB" id="A0A0B1SIK2"/>
<keyword evidence="10" id="KW-1185">Reference proteome</keyword>
<dbReference type="GO" id="GO:0016787">
    <property type="term" value="F:hydrolase activity"/>
    <property type="evidence" value="ECO:0007669"/>
    <property type="project" value="UniProtKB-KW"/>
</dbReference>
<evidence type="ECO:0000256" key="7">
    <source>
        <dbReference type="ARBA" id="ARBA00022918"/>
    </source>
</evidence>
<dbReference type="InterPro" id="IPR043502">
    <property type="entry name" value="DNA/RNA_pol_sf"/>
</dbReference>
<reference evidence="9 10" key="1">
    <citation type="submission" date="2014-03" db="EMBL/GenBank/DDBJ databases">
        <title>Draft genome of the hookworm Oesophagostomum dentatum.</title>
        <authorList>
            <person name="Mitreva M."/>
        </authorList>
    </citation>
    <scope>NUCLEOTIDE SEQUENCE [LARGE SCALE GENOMIC DNA]</scope>
    <source>
        <strain evidence="9 10">OD-Hann</strain>
    </source>
</reference>
<dbReference type="PANTHER" id="PTHR37984:SF15">
    <property type="entry name" value="INTEGRASE CATALYTIC DOMAIN-CONTAINING PROTEIN"/>
    <property type="match status" value="1"/>
</dbReference>
<dbReference type="GO" id="GO:0042575">
    <property type="term" value="C:DNA polymerase complex"/>
    <property type="evidence" value="ECO:0007669"/>
    <property type="project" value="UniProtKB-ARBA"/>
</dbReference>
<dbReference type="EC" id="2.7.7.49" evidence="1"/>
<feature type="domain" description="Integrase catalytic" evidence="8">
    <location>
        <begin position="253"/>
        <end position="418"/>
    </location>
</feature>
<dbReference type="Gene3D" id="1.10.340.70">
    <property type="match status" value="1"/>
</dbReference>
<dbReference type="InterPro" id="IPR036397">
    <property type="entry name" value="RNaseH_sf"/>
</dbReference>
<dbReference type="PROSITE" id="PS50994">
    <property type="entry name" value="INTEGRASE"/>
    <property type="match status" value="1"/>
</dbReference>
<keyword evidence="6" id="KW-0378">Hydrolase</keyword>
<name>A0A0B1SIK2_OESDE</name>
<dbReference type="OrthoDB" id="5865975at2759"/>
<evidence type="ECO:0000256" key="2">
    <source>
        <dbReference type="ARBA" id="ARBA00022679"/>
    </source>
</evidence>
<dbReference type="InterPro" id="IPR041373">
    <property type="entry name" value="RT_RNaseH"/>
</dbReference>
<evidence type="ECO:0000256" key="6">
    <source>
        <dbReference type="ARBA" id="ARBA00022801"/>
    </source>
</evidence>
<evidence type="ECO:0000313" key="10">
    <source>
        <dbReference type="Proteomes" id="UP000053660"/>
    </source>
</evidence>
<accession>A0A0B1SIK2</accession>
<keyword evidence="7" id="KW-0695">RNA-directed DNA polymerase</keyword>
<evidence type="ECO:0000256" key="4">
    <source>
        <dbReference type="ARBA" id="ARBA00022722"/>
    </source>
</evidence>
<dbReference type="InterPro" id="IPR050951">
    <property type="entry name" value="Retrovirus_Pol_polyprotein"/>
</dbReference>
<dbReference type="InterPro" id="IPR001584">
    <property type="entry name" value="Integrase_cat-core"/>
</dbReference>
<dbReference type="GO" id="GO:0004519">
    <property type="term" value="F:endonuclease activity"/>
    <property type="evidence" value="ECO:0007669"/>
    <property type="project" value="UniProtKB-KW"/>
</dbReference>
<proteinExistence type="predicted"/>
<dbReference type="Gene3D" id="3.30.420.10">
    <property type="entry name" value="Ribonuclease H-like superfamily/Ribonuclease H"/>
    <property type="match status" value="1"/>
</dbReference>
<protein>
    <recommendedName>
        <fullName evidence="1">RNA-directed DNA polymerase</fullName>
        <ecNumber evidence="1">2.7.7.49</ecNumber>
    </recommendedName>
</protein>
<evidence type="ECO:0000256" key="3">
    <source>
        <dbReference type="ARBA" id="ARBA00022695"/>
    </source>
</evidence>
<evidence type="ECO:0000256" key="5">
    <source>
        <dbReference type="ARBA" id="ARBA00022759"/>
    </source>
</evidence>
<dbReference type="Pfam" id="PF17921">
    <property type="entry name" value="Integrase_H2C2"/>
    <property type="match status" value="1"/>
</dbReference>
<dbReference type="InterPro" id="IPR041588">
    <property type="entry name" value="Integrase_H2C2"/>
</dbReference>
<evidence type="ECO:0000313" key="9">
    <source>
        <dbReference type="EMBL" id="KHJ83706.1"/>
    </source>
</evidence>
<dbReference type="PANTHER" id="PTHR37984">
    <property type="entry name" value="PROTEIN CBG26694"/>
    <property type="match status" value="1"/>
</dbReference>
<evidence type="ECO:0000256" key="1">
    <source>
        <dbReference type="ARBA" id="ARBA00012493"/>
    </source>
</evidence>
<dbReference type="FunFam" id="1.10.340.70:FF:000001">
    <property type="entry name" value="Retrovirus-related Pol polyprotein from transposon gypsy-like Protein"/>
    <property type="match status" value="1"/>
</dbReference>
<keyword evidence="3" id="KW-0548">Nucleotidyltransferase</keyword>
<keyword evidence="5" id="KW-0255">Endonuclease</keyword>
<dbReference type="InterPro" id="IPR012337">
    <property type="entry name" value="RNaseH-like_sf"/>
</dbReference>
<dbReference type="GO" id="GO:0003964">
    <property type="term" value="F:RNA-directed DNA polymerase activity"/>
    <property type="evidence" value="ECO:0007669"/>
    <property type="project" value="UniProtKB-KW"/>
</dbReference>
<keyword evidence="2" id="KW-0808">Transferase</keyword>
<sequence length="612" mass="69901">MISALRFFRATIYGNHTTIYSDHKPLTFLLRHGKTHDNLARWVVELQSYDISIEYHKGSSNVLADHLSRNANATEAFTDNSPETDDIVEFPRCLVQRRPRASAPANHNSFQSFIGIKPYDVLIEQKQDSLCRNIMHFLETGSFSDAVSEDEKSHYMKLAEHCIIRKNGCLYHLRSNHPSRPRYAAIFIPDKLREPICIALHTSPTAGGHFNWKKTLAKIERRYYWPTIKEDVFKYVRSCEACQRKRPHLFNREYLLPVQTTAVFSRVYLDLSGPYHQSARSNKYILCLIDHFTKYVITAAIPDCTATTVAHHITTECILKYGAMNELVSDNASYLKGELLSEIGRLLHIDRYFTTPYHHEGNGACERVFATFQEMLRTYISANQLDWDLFLPACTFSYNTSIHTSTNESPFFLMFGRDPILNIDLLLRHSLQNHVPSDSDASIYKESLVATLHSTWSAAVAYNSKRSAIMKRHYDKSHLRPASIQVGDRVFLRDFSPKPGLSQKLCYPWLGQFRVIAIDPPHLTIVSITSPQTPPKRVHMNQVKKCFTLSGPVFTTPWLPVAEEQALAAACAVTTAHIGYSNAVVPPQSVFSNNSQLPHRYNTRFRSRQATL</sequence>
<dbReference type="SUPFAM" id="SSF53098">
    <property type="entry name" value="Ribonuclease H-like"/>
    <property type="match status" value="1"/>
</dbReference>
<organism evidence="9 10">
    <name type="scientific">Oesophagostomum dentatum</name>
    <name type="common">Nodular worm</name>
    <dbReference type="NCBI Taxonomy" id="61180"/>
    <lineage>
        <taxon>Eukaryota</taxon>
        <taxon>Metazoa</taxon>
        <taxon>Ecdysozoa</taxon>
        <taxon>Nematoda</taxon>
        <taxon>Chromadorea</taxon>
        <taxon>Rhabditida</taxon>
        <taxon>Rhabditina</taxon>
        <taxon>Rhabditomorpha</taxon>
        <taxon>Strongyloidea</taxon>
        <taxon>Strongylidae</taxon>
        <taxon>Oesophagostomum</taxon>
    </lineage>
</organism>
<keyword evidence="4" id="KW-0540">Nuclease</keyword>